<dbReference type="AlphaFoldDB" id="A0A0W0WMK7"/>
<sequence length="165" mass="19495">MFIPRIDLYLAKIKGIFKKYKLEKGRYKYSLIDVTTENSEIVLHVILMGIKKQVLKLNPQEIVYDDELLSEFSPCDVRAITYLAFQKYMNQEQSFLIIEYQYINEGVTTFRIKNIHTNELLNINAQKIYQDYDFLINLSRKDMIMVISSAVQEQTILDIKSMEMS</sequence>
<dbReference type="Proteomes" id="UP000054725">
    <property type="component" value="Unassembled WGS sequence"/>
</dbReference>
<dbReference type="OrthoDB" id="5637977at2"/>
<evidence type="ECO:0000313" key="1">
    <source>
        <dbReference type="EMBL" id="KTD33559.1"/>
    </source>
</evidence>
<proteinExistence type="predicted"/>
<keyword evidence="2" id="KW-1185">Reference proteome</keyword>
<accession>A0A0W0WMK7</accession>
<dbReference type="RefSeq" id="WP_058505316.1">
    <property type="nucleotide sequence ID" value="NZ_CAAAIF010000017.1"/>
</dbReference>
<protein>
    <submittedName>
        <fullName evidence="1">Uncharacterized protein</fullName>
    </submittedName>
</protein>
<evidence type="ECO:0000313" key="2">
    <source>
        <dbReference type="Proteomes" id="UP000054725"/>
    </source>
</evidence>
<dbReference type="STRING" id="45070.Lnau_2310"/>
<name>A0A0W0WMK7_9GAMM</name>
<dbReference type="EMBL" id="LNYO01000023">
    <property type="protein sequence ID" value="KTD33559.1"/>
    <property type="molecule type" value="Genomic_DNA"/>
</dbReference>
<gene>
    <name evidence="1" type="ORF">Lnau_2310</name>
</gene>
<organism evidence="1 2">
    <name type="scientific">Legionella nautarum</name>
    <dbReference type="NCBI Taxonomy" id="45070"/>
    <lineage>
        <taxon>Bacteria</taxon>
        <taxon>Pseudomonadati</taxon>
        <taxon>Pseudomonadota</taxon>
        <taxon>Gammaproteobacteria</taxon>
        <taxon>Legionellales</taxon>
        <taxon>Legionellaceae</taxon>
        <taxon>Legionella</taxon>
    </lineage>
</organism>
<reference evidence="1 2" key="1">
    <citation type="submission" date="2015-11" db="EMBL/GenBank/DDBJ databases">
        <title>Genomic analysis of 38 Legionella species identifies large and diverse effector repertoires.</title>
        <authorList>
            <person name="Burstein D."/>
            <person name="Amaro F."/>
            <person name="Zusman T."/>
            <person name="Lifshitz Z."/>
            <person name="Cohen O."/>
            <person name="Gilbert J.A."/>
            <person name="Pupko T."/>
            <person name="Shuman H.A."/>
            <person name="Segal G."/>
        </authorList>
    </citation>
    <scope>NUCLEOTIDE SEQUENCE [LARGE SCALE GENOMIC DNA]</scope>
    <source>
        <strain evidence="1 2">ATCC 49506</strain>
    </source>
</reference>
<comment type="caution">
    <text evidence="1">The sequence shown here is derived from an EMBL/GenBank/DDBJ whole genome shotgun (WGS) entry which is preliminary data.</text>
</comment>
<dbReference type="PATRIC" id="fig|45070.6.peg.2437"/>